<keyword evidence="6 12" id="KW-0067">ATP-binding</keyword>
<keyword evidence="4" id="KW-0997">Cell inner membrane</keyword>
<dbReference type="Gene3D" id="2.40.50.100">
    <property type="match status" value="1"/>
</dbReference>
<dbReference type="Gene3D" id="3.40.50.300">
    <property type="entry name" value="P-loop containing nucleotide triphosphate hydrolases"/>
    <property type="match status" value="1"/>
</dbReference>
<evidence type="ECO:0000259" key="11">
    <source>
        <dbReference type="PROSITE" id="PS51866"/>
    </source>
</evidence>
<dbReference type="InterPro" id="IPR011868">
    <property type="entry name" value="ModC_ABC_ATP-bd"/>
</dbReference>
<dbReference type="PANTHER" id="PTHR43514">
    <property type="entry name" value="ABC TRANSPORTER I FAMILY MEMBER 10"/>
    <property type="match status" value="1"/>
</dbReference>
<keyword evidence="13" id="KW-1185">Reference proteome</keyword>
<reference evidence="13" key="1">
    <citation type="journal article" date="2019" name="Int. J. Syst. Evol. Microbiol.">
        <title>The Global Catalogue of Microorganisms (GCM) 10K type strain sequencing project: providing services to taxonomists for standard genome sequencing and annotation.</title>
        <authorList>
            <consortium name="The Broad Institute Genomics Platform"/>
            <consortium name="The Broad Institute Genome Sequencing Center for Infectious Disease"/>
            <person name="Wu L."/>
            <person name="Ma J."/>
        </authorList>
    </citation>
    <scope>NUCLEOTIDE SEQUENCE [LARGE SCALE GENOMIC DNA]</scope>
    <source>
        <strain evidence="13">CGMCC 1.10759</strain>
    </source>
</reference>
<dbReference type="InterPro" id="IPR003439">
    <property type="entry name" value="ABC_transporter-like_ATP-bd"/>
</dbReference>
<evidence type="ECO:0000313" key="12">
    <source>
        <dbReference type="EMBL" id="MFC4309314.1"/>
    </source>
</evidence>
<dbReference type="GO" id="GO:0005524">
    <property type="term" value="F:ATP binding"/>
    <property type="evidence" value="ECO:0007669"/>
    <property type="project" value="UniProtKB-KW"/>
</dbReference>
<dbReference type="InterPro" id="IPR003593">
    <property type="entry name" value="AAA+_ATPase"/>
</dbReference>
<dbReference type="PANTHER" id="PTHR43514:SF4">
    <property type="entry name" value="ABC TRANSPORTER I FAMILY MEMBER 10"/>
    <property type="match status" value="1"/>
</dbReference>
<proteinExistence type="predicted"/>
<evidence type="ECO:0000256" key="7">
    <source>
        <dbReference type="ARBA" id="ARBA00022967"/>
    </source>
</evidence>
<evidence type="ECO:0000256" key="5">
    <source>
        <dbReference type="ARBA" id="ARBA00022741"/>
    </source>
</evidence>
<dbReference type="InterPro" id="IPR004606">
    <property type="entry name" value="Mop_domain"/>
</dbReference>
<dbReference type="Proteomes" id="UP001595904">
    <property type="component" value="Unassembled WGS sequence"/>
</dbReference>
<accession>A0ABV8SSF2</accession>
<sequence>MFSIRAKKRRDGFVLDVEIEVSSPGVVALFGRSGCGKTTLANIIAGLLPADEAHIVIDGVALEQNGKSLQAEHRRIGYVFQDARLFPHLDVMGNLRYGEKRANRFVPALQGAPVTPRRELPRITLDVVAPLLGLEPLLSRRVHQLSGGERQRVALGRALLSGPRVLILDEPLASLDAARREEVLPYLEKLRDELAIPMIYVSHQFEEVLRLATHVVLMDKGKVLSQGSLDELSLHPELRAIVGPDAVGAVIHGVVESLDGGTGLANIRVGTNELRIGLRDAKAGAHVRTQLLARDIILATSRPDNLSVRNIMTGTIARIVPDDEDTELVYVDIGGASILSRVTRAASIALGLRAGLQVWALVKSVSIRGHAFVEGPLLKSSLPRA</sequence>
<comment type="caution">
    <text evidence="12">The sequence shown here is derived from an EMBL/GenBank/DDBJ whole genome shotgun (WGS) entry which is preliminary data.</text>
</comment>
<evidence type="ECO:0000256" key="3">
    <source>
        <dbReference type="ARBA" id="ARBA00022505"/>
    </source>
</evidence>
<dbReference type="InterPro" id="IPR017871">
    <property type="entry name" value="ABC_transporter-like_CS"/>
</dbReference>
<keyword evidence="5" id="KW-0547">Nucleotide-binding</keyword>
<dbReference type="EMBL" id="JBHSDU010000003">
    <property type="protein sequence ID" value="MFC4309314.1"/>
    <property type="molecule type" value="Genomic_DNA"/>
</dbReference>
<gene>
    <name evidence="12" type="primary">modC</name>
    <name evidence="12" type="ORF">ACFPN2_09500</name>
</gene>
<dbReference type="PROSITE" id="PS51866">
    <property type="entry name" value="MOP"/>
    <property type="match status" value="1"/>
</dbReference>
<dbReference type="Pfam" id="PF03459">
    <property type="entry name" value="TOBE"/>
    <property type="match status" value="1"/>
</dbReference>
<dbReference type="SMART" id="SM00382">
    <property type="entry name" value="AAA"/>
    <property type="match status" value="1"/>
</dbReference>
<evidence type="ECO:0000256" key="9">
    <source>
        <dbReference type="PROSITE-ProRule" id="PRU01213"/>
    </source>
</evidence>
<dbReference type="Pfam" id="PF00005">
    <property type="entry name" value="ABC_tran"/>
    <property type="match status" value="1"/>
</dbReference>
<protein>
    <submittedName>
        <fullName evidence="12">Molybdenum ABC transporter ATP-binding protein</fullName>
    </submittedName>
</protein>
<dbReference type="RefSeq" id="WP_380596371.1">
    <property type="nucleotide sequence ID" value="NZ_JBHSDU010000003.1"/>
</dbReference>
<feature type="domain" description="ABC transporter" evidence="10">
    <location>
        <begin position="4"/>
        <end position="245"/>
    </location>
</feature>
<evidence type="ECO:0000256" key="8">
    <source>
        <dbReference type="ARBA" id="ARBA00023136"/>
    </source>
</evidence>
<evidence type="ECO:0000256" key="6">
    <source>
        <dbReference type="ARBA" id="ARBA00022840"/>
    </source>
</evidence>
<dbReference type="NCBIfam" id="TIGR02142">
    <property type="entry name" value="modC_ABC"/>
    <property type="match status" value="1"/>
</dbReference>
<feature type="domain" description="Mop" evidence="11">
    <location>
        <begin position="305"/>
        <end position="371"/>
    </location>
</feature>
<dbReference type="InterPro" id="IPR050334">
    <property type="entry name" value="Molybdenum_import_ModC"/>
</dbReference>
<keyword evidence="7" id="KW-1278">Translocase</keyword>
<evidence type="ECO:0000256" key="2">
    <source>
        <dbReference type="ARBA" id="ARBA00022475"/>
    </source>
</evidence>
<organism evidence="12 13">
    <name type="scientific">Steroidobacter flavus</name>
    <dbReference type="NCBI Taxonomy" id="1842136"/>
    <lineage>
        <taxon>Bacteria</taxon>
        <taxon>Pseudomonadati</taxon>
        <taxon>Pseudomonadota</taxon>
        <taxon>Gammaproteobacteria</taxon>
        <taxon>Steroidobacterales</taxon>
        <taxon>Steroidobacteraceae</taxon>
        <taxon>Steroidobacter</taxon>
    </lineage>
</organism>
<dbReference type="InterPro" id="IPR005116">
    <property type="entry name" value="Transp-assoc_OB_typ1"/>
</dbReference>
<dbReference type="InterPro" id="IPR027417">
    <property type="entry name" value="P-loop_NTPase"/>
</dbReference>
<dbReference type="InterPro" id="IPR008995">
    <property type="entry name" value="Mo/tungstate-bd_C_term_dom"/>
</dbReference>
<keyword evidence="8" id="KW-0472">Membrane</keyword>
<dbReference type="PROSITE" id="PS00211">
    <property type="entry name" value="ABC_TRANSPORTER_1"/>
    <property type="match status" value="1"/>
</dbReference>
<dbReference type="SUPFAM" id="SSF52540">
    <property type="entry name" value="P-loop containing nucleoside triphosphate hydrolases"/>
    <property type="match status" value="1"/>
</dbReference>
<dbReference type="PROSITE" id="PS50893">
    <property type="entry name" value="ABC_TRANSPORTER_2"/>
    <property type="match status" value="1"/>
</dbReference>
<keyword evidence="3 9" id="KW-0500">Molybdenum</keyword>
<evidence type="ECO:0000259" key="10">
    <source>
        <dbReference type="PROSITE" id="PS50893"/>
    </source>
</evidence>
<keyword evidence="2" id="KW-1003">Cell membrane</keyword>
<evidence type="ECO:0000313" key="13">
    <source>
        <dbReference type="Proteomes" id="UP001595904"/>
    </source>
</evidence>
<keyword evidence="1" id="KW-0813">Transport</keyword>
<name>A0ABV8SSF2_9GAMM</name>
<evidence type="ECO:0000256" key="1">
    <source>
        <dbReference type="ARBA" id="ARBA00022448"/>
    </source>
</evidence>
<dbReference type="SUPFAM" id="SSF50331">
    <property type="entry name" value="MOP-like"/>
    <property type="match status" value="1"/>
</dbReference>
<evidence type="ECO:0000256" key="4">
    <source>
        <dbReference type="ARBA" id="ARBA00022519"/>
    </source>
</evidence>